<dbReference type="AlphaFoldDB" id="A0A8J3AD70"/>
<dbReference type="Gene3D" id="1.10.10.60">
    <property type="entry name" value="Homeodomain-like"/>
    <property type="match status" value="1"/>
</dbReference>
<comment type="caution">
    <text evidence="4">The sequence shown here is derived from an EMBL/GenBank/DDBJ whole genome shotgun (WGS) entry which is preliminary data.</text>
</comment>
<dbReference type="Pfam" id="PF13305">
    <property type="entry name" value="TetR_C_33"/>
    <property type="match status" value="1"/>
</dbReference>
<gene>
    <name evidence="4" type="ORF">GCM10007380_10220</name>
</gene>
<evidence type="ECO:0000256" key="1">
    <source>
        <dbReference type="ARBA" id="ARBA00023015"/>
    </source>
</evidence>
<evidence type="ECO:0000313" key="4">
    <source>
        <dbReference type="EMBL" id="GGI11912.1"/>
    </source>
</evidence>
<proteinExistence type="predicted"/>
<evidence type="ECO:0000256" key="2">
    <source>
        <dbReference type="ARBA" id="ARBA00023163"/>
    </source>
</evidence>
<evidence type="ECO:0000313" key="5">
    <source>
        <dbReference type="Proteomes" id="UP000626244"/>
    </source>
</evidence>
<sequence length="185" mass="21113">MSPRIGLNFNELLKTAIQIVDNEGWDVLTISYLAKKLTIQPPSIYNHVKNLDELKNSIALYGIQQLYEELHSSICDQSKEAIFSLAFAYIHFARKHPGLYQSTLSSTHTVGDEYTVVATRILELIIEVLKPYDVNEIDQIHIVRGLRSILHGFVSLEDHDGFGINIPIDESIRYVLKHYMMNIVS</sequence>
<dbReference type="OrthoDB" id="71867at2"/>
<dbReference type="Gene3D" id="1.10.357.10">
    <property type="entry name" value="Tetracycline Repressor, domain 2"/>
    <property type="match status" value="1"/>
</dbReference>
<dbReference type="RefSeq" id="WP_087999244.1">
    <property type="nucleotide sequence ID" value="NZ_BMHB01000001.1"/>
</dbReference>
<dbReference type="InterPro" id="IPR009057">
    <property type="entry name" value="Homeodomain-like_sf"/>
</dbReference>
<protein>
    <submittedName>
        <fullName evidence="4">TetR family transcriptional regulator</fullName>
    </submittedName>
</protein>
<accession>A0A8J3AD70</accession>
<organism evidence="4 5">
    <name type="scientific">Gottfriedia solisilvae</name>
    <dbReference type="NCBI Taxonomy" id="1516104"/>
    <lineage>
        <taxon>Bacteria</taxon>
        <taxon>Bacillati</taxon>
        <taxon>Bacillota</taxon>
        <taxon>Bacilli</taxon>
        <taxon>Bacillales</taxon>
        <taxon>Bacillaceae</taxon>
        <taxon>Gottfriedia</taxon>
    </lineage>
</organism>
<feature type="domain" description="HTH-type transcriptional regulator MT1864/Rv1816-like C-terminal" evidence="3">
    <location>
        <begin position="83"/>
        <end position="178"/>
    </location>
</feature>
<dbReference type="Proteomes" id="UP000626244">
    <property type="component" value="Unassembled WGS sequence"/>
</dbReference>
<name>A0A8J3AD70_9BACI</name>
<dbReference type="InterPro" id="IPR025996">
    <property type="entry name" value="MT1864/Rv1816-like_C"/>
</dbReference>
<reference evidence="5" key="1">
    <citation type="journal article" date="2019" name="Int. J. Syst. Evol. Microbiol.">
        <title>The Global Catalogue of Microorganisms (GCM) 10K type strain sequencing project: providing services to taxonomists for standard genome sequencing and annotation.</title>
        <authorList>
            <consortium name="The Broad Institute Genomics Platform"/>
            <consortium name="The Broad Institute Genome Sequencing Center for Infectious Disease"/>
            <person name="Wu L."/>
            <person name="Ma J."/>
        </authorList>
    </citation>
    <scope>NUCLEOTIDE SEQUENCE [LARGE SCALE GENOMIC DNA]</scope>
    <source>
        <strain evidence="5">CGMCC 1.14993</strain>
    </source>
</reference>
<evidence type="ECO:0000259" key="3">
    <source>
        <dbReference type="Pfam" id="PF13305"/>
    </source>
</evidence>
<dbReference type="EMBL" id="BMHB01000001">
    <property type="protein sequence ID" value="GGI11912.1"/>
    <property type="molecule type" value="Genomic_DNA"/>
</dbReference>
<keyword evidence="2" id="KW-0804">Transcription</keyword>
<keyword evidence="1" id="KW-0805">Transcription regulation</keyword>
<keyword evidence="5" id="KW-1185">Reference proteome</keyword>
<dbReference type="InterPro" id="IPR036271">
    <property type="entry name" value="Tet_transcr_reg_TetR-rel_C_sf"/>
</dbReference>
<dbReference type="SUPFAM" id="SSF46689">
    <property type="entry name" value="Homeodomain-like"/>
    <property type="match status" value="1"/>
</dbReference>
<dbReference type="SUPFAM" id="SSF48498">
    <property type="entry name" value="Tetracyclin repressor-like, C-terminal domain"/>
    <property type="match status" value="1"/>
</dbReference>